<feature type="chain" id="PRO_5012674304" description="Aldose 1-epimerase" evidence="15">
    <location>
        <begin position="18"/>
        <end position="391"/>
    </location>
</feature>
<keyword evidence="10 11" id="KW-0119">Carbohydrate metabolism</keyword>
<dbReference type="PIRSF" id="PIRSF005096">
    <property type="entry name" value="GALM"/>
    <property type="match status" value="1"/>
</dbReference>
<keyword evidence="8" id="KW-0106">Calcium</keyword>
<proteinExistence type="inferred from homology"/>
<keyword evidence="9 11" id="KW-0413">Isomerase</keyword>
<comment type="catalytic activity">
    <reaction evidence="11">
        <text>alpha-D-glucose = beta-D-glucose</text>
        <dbReference type="Rhea" id="RHEA:10264"/>
        <dbReference type="ChEBI" id="CHEBI:15903"/>
        <dbReference type="ChEBI" id="CHEBI:17925"/>
        <dbReference type="EC" id="5.1.3.3"/>
    </reaction>
</comment>
<keyword evidence="7" id="KW-0597">Phosphoprotein</keyword>
<evidence type="ECO:0000256" key="9">
    <source>
        <dbReference type="ARBA" id="ARBA00023235"/>
    </source>
</evidence>
<name>A0A291QQQ4_9BACT</name>
<keyword evidence="6" id="KW-0963">Cytoplasm</keyword>
<dbReference type="EC" id="5.1.3.3" evidence="11"/>
<evidence type="ECO:0000313" key="16">
    <source>
        <dbReference type="EMBL" id="ATL46339.1"/>
    </source>
</evidence>
<feature type="active site" description="Proton acceptor" evidence="12">
    <location>
        <position position="356"/>
    </location>
</feature>
<evidence type="ECO:0000256" key="7">
    <source>
        <dbReference type="ARBA" id="ARBA00022553"/>
    </source>
</evidence>
<sequence>MIRSSLFVAICSLVFLACQNSPSSKNTGTGMQDSLAPAYDSFMLDAKKFDTTIGGNPVALYFLRNSHGMKMAVTNYGAKVVSLLVPDKNGLPEDVVLGFDHIGGYFNAAEKYYGGVVGRFANRIGKSKFTMDGKTYHLYSNNGNNTLHGGKSGFNSVVWEVSQPDSSSLVFHYRSIDGEEGFPGNLDVTMVYTLTENNIFRIHYKAITDKPTQVNLSHHSFFNLHGAGNGSIEDHIVTINADKYTPIDDEFIPTGIIAPVKNTPMDFTNPTKISDALDSTFDQVRFGKGYDHNWVLNNQQGNLSLAATVYEPKSGRTMEVWTTEPGLQFYTGNFQTGADTGKLHKAYRFREAFCMETQHFPNTPNQPNFPSTRLEPGQTYTHTCEYRFSAK</sequence>
<evidence type="ECO:0000256" key="15">
    <source>
        <dbReference type="SAM" id="SignalP"/>
    </source>
</evidence>
<evidence type="ECO:0000256" key="3">
    <source>
        <dbReference type="ARBA" id="ARBA00005028"/>
    </source>
</evidence>
<dbReference type="EMBL" id="CP023777">
    <property type="protein sequence ID" value="ATL46339.1"/>
    <property type="molecule type" value="Genomic_DNA"/>
</dbReference>
<keyword evidence="17" id="KW-1185">Reference proteome</keyword>
<protein>
    <recommendedName>
        <fullName evidence="11">Aldose 1-epimerase</fullName>
        <ecNumber evidence="11">5.1.3.3</ecNumber>
    </recommendedName>
</protein>
<dbReference type="AlphaFoldDB" id="A0A291QQQ4"/>
<feature type="signal peptide" evidence="15">
    <location>
        <begin position="1"/>
        <end position="17"/>
    </location>
</feature>
<comment type="subcellular location">
    <subcellularLocation>
        <location evidence="2">Cytoplasm</location>
    </subcellularLocation>
</comment>
<dbReference type="Pfam" id="PF01263">
    <property type="entry name" value="Aldose_epim"/>
    <property type="match status" value="1"/>
</dbReference>
<feature type="binding site" evidence="13">
    <location>
        <position position="291"/>
    </location>
    <ligand>
        <name>beta-D-galactose</name>
        <dbReference type="ChEBI" id="CHEBI:27667"/>
    </ligand>
</feature>
<gene>
    <name evidence="16" type="ORF">COR50_03645</name>
</gene>
<evidence type="ECO:0000256" key="4">
    <source>
        <dbReference type="ARBA" id="ARBA00006206"/>
    </source>
</evidence>
<dbReference type="CDD" id="cd09019">
    <property type="entry name" value="galactose_mutarotase_like"/>
    <property type="match status" value="1"/>
</dbReference>
<reference evidence="16 17" key="1">
    <citation type="submission" date="2017-10" db="EMBL/GenBank/DDBJ databases">
        <title>Paenichitinophaga pekingensis gen. nov., sp. nov., isolated from activated sludge.</title>
        <authorList>
            <person name="Jin D."/>
            <person name="Kong X."/>
            <person name="Deng Y."/>
            <person name="Bai Z."/>
        </authorList>
    </citation>
    <scope>NUCLEOTIDE SEQUENCE [LARGE SCALE GENOMIC DNA]</scope>
    <source>
        <strain evidence="16 17">13</strain>
    </source>
</reference>
<evidence type="ECO:0000256" key="8">
    <source>
        <dbReference type="ARBA" id="ARBA00022837"/>
    </source>
</evidence>
<comment type="subunit">
    <text evidence="5">Monomer.</text>
</comment>
<evidence type="ECO:0000256" key="12">
    <source>
        <dbReference type="PIRSR" id="PIRSR005096-1"/>
    </source>
</evidence>
<evidence type="ECO:0000256" key="1">
    <source>
        <dbReference type="ARBA" id="ARBA00001913"/>
    </source>
</evidence>
<dbReference type="FunFam" id="2.70.98.10:FF:000003">
    <property type="entry name" value="Aldose 1-epimerase"/>
    <property type="match status" value="1"/>
</dbReference>
<dbReference type="InterPro" id="IPR015443">
    <property type="entry name" value="Aldose_1-epimerase"/>
</dbReference>
<comment type="cofactor">
    <cofactor evidence="1">
        <name>Ca(2+)</name>
        <dbReference type="ChEBI" id="CHEBI:29108"/>
    </cofactor>
</comment>
<feature type="active site" description="Proton donor" evidence="12">
    <location>
        <position position="219"/>
    </location>
</feature>
<evidence type="ECO:0000256" key="14">
    <source>
        <dbReference type="PIRSR" id="PIRSR005096-3"/>
    </source>
</evidence>
<dbReference type="Proteomes" id="UP000220133">
    <property type="component" value="Chromosome"/>
</dbReference>
<evidence type="ECO:0000256" key="2">
    <source>
        <dbReference type="ARBA" id="ARBA00004496"/>
    </source>
</evidence>
<dbReference type="PANTHER" id="PTHR10091">
    <property type="entry name" value="ALDOSE-1-EPIMERASE"/>
    <property type="match status" value="1"/>
</dbReference>
<dbReference type="NCBIfam" id="NF008277">
    <property type="entry name" value="PRK11055.1"/>
    <property type="match status" value="1"/>
</dbReference>
<comment type="similarity">
    <text evidence="4 11">Belongs to the aldose epimerase family.</text>
</comment>
<evidence type="ECO:0000256" key="5">
    <source>
        <dbReference type="ARBA" id="ARBA00011245"/>
    </source>
</evidence>
<dbReference type="GO" id="GO:0030246">
    <property type="term" value="F:carbohydrate binding"/>
    <property type="evidence" value="ECO:0007669"/>
    <property type="project" value="InterPro"/>
</dbReference>
<organism evidence="16 17">
    <name type="scientific">Chitinophaga caeni</name>
    <dbReference type="NCBI Taxonomy" id="2029983"/>
    <lineage>
        <taxon>Bacteria</taxon>
        <taxon>Pseudomonadati</taxon>
        <taxon>Bacteroidota</taxon>
        <taxon>Chitinophagia</taxon>
        <taxon>Chitinophagales</taxon>
        <taxon>Chitinophagaceae</taxon>
        <taxon>Chitinophaga</taxon>
    </lineage>
</organism>
<feature type="binding site" evidence="14">
    <location>
        <begin position="122"/>
        <end position="123"/>
    </location>
    <ligand>
        <name>beta-D-galactose</name>
        <dbReference type="ChEBI" id="CHEBI:27667"/>
    </ligand>
</feature>
<dbReference type="InterPro" id="IPR011013">
    <property type="entry name" value="Gal_mutarotase_sf_dom"/>
</dbReference>
<evidence type="ECO:0000256" key="6">
    <source>
        <dbReference type="ARBA" id="ARBA00022490"/>
    </source>
</evidence>
<dbReference type="UniPathway" id="UPA00242"/>
<keyword evidence="15" id="KW-0732">Signal</keyword>
<comment type="pathway">
    <text evidence="3 11">Carbohydrate metabolism; hexose metabolism.</text>
</comment>
<dbReference type="GO" id="GO:0004034">
    <property type="term" value="F:aldose 1-epimerase activity"/>
    <property type="evidence" value="ECO:0007669"/>
    <property type="project" value="UniProtKB-EC"/>
</dbReference>
<dbReference type="GO" id="GO:0006006">
    <property type="term" value="P:glucose metabolic process"/>
    <property type="evidence" value="ECO:0007669"/>
    <property type="project" value="TreeGrafter"/>
</dbReference>
<dbReference type="InterPro" id="IPR014718">
    <property type="entry name" value="GH-type_carb-bd"/>
</dbReference>
<dbReference type="SUPFAM" id="SSF74650">
    <property type="entry name" value="Galactose mutarotase-like"/>
    <property type="match status" value="1"/>
</dbReference>
<evidence type="ECO:0000256" key="11">
    <source>
        <dbReference type="PIRNR" id="PIRNR005096"/>
    </source>
</evidence>
<dbReference type="InterPro" id="IPR008183">
    <property type="entry name" value="Aldose_1/G6P_1-epimerase"/>
</dbReference>
<evidence type="ECO:0000256" key="10">
    <source>
        <dbReference type="ARBA" id="ARBA00023277"/>
    </source>
</evidence>
<dbReference type="KEGG" id="cbae:COR50_03645"/>
<dbReference type="PROSITE" id="PS51257">
    <property type="entry name" value="PROKAR_LIPOPROTEIN"/>
    <property type="match status" value="1"/>
</dbReference>
<dbReference type="OrthoDB" id="9779408at2"/>
<dbReference type="GO" id="GO:0005737">
    <property type="term" value="C:cytoplasm"/>
    <property type="evidence" value="ECO:0007669"/>
    <property type="project" value="UniProtKB-SubCell"/>
</dbReference>
<dbReference type="GO" id="GO:0033499">
    <property type="term" value="P:galactose catabolic process via UDP-galactose, Leloir pathway"/>
    <property type="evidence" value="ECO:0007669"/>
    <property type="project" value="TreeGrafter"/>
</dbReference>
<dbReference type="Gene3D" id="2.70.98.10">
    <property type="match status" value="1"/>
</dbReference>
<evidence type="ECO:0000313" key="17">
    <source>
        <dbReference type="Proteomes" id="UP000220133"/>
    </source>
</evidence>
<accession>A0A291QQQ4</accession>
<dbReference type="InterPro" id="IPR047215">
    <property type="entry name" value="Galactose_mutarotase-like"/>
</dbReference>
<evidence type="ECO:0000256" key="13">
    <source>
        <dbReference type="PIRSR" id="PIRSR005096-2"/>
    </source>
</evidence>
<dbReference type="PANTHER" id="PTHR10091:SF0">
    <property type="entry name" value="GALACTOSE MUTAROTASE"/>
    <property type="match status" value="1"/>
</dbReference>